<reference evidence="1 2" key="1">
    <citation type="journal article" date="2020" name="Cell">
        <title>Large-Scale Comparative Analyses of Tick Genomes Elucidate Their Genetic Diversity and Vector Capacities.</title>
        <authorList>
            <consortium name="Tick Genome and Microbiome Consortium (TIGMIC)"/>
            <person name="Jia N."/>
            <person name="Wang J."/>
            <person name="Shi W."/>
            <person name="Du L."/>
            <person name="Sun Y."/>
            <person name="Zhan W."/>
            <person name="Jiang J.F."/>
            <person name="Wang Q."/>
            <person name="Zhang B."/>
            <person name="Ji P."/>
            <person name="Bell-Sakyi L."/>
            <person name="Cui X.M."/>
            <person name="Yuan T.T."/>
            <person name="Jiang B.G."/>
            <person name="Yang W.F."/>
            <person name="Lam T.T."/>
            <person name="Chang Q.C."/>
            <person name="Ding S.J."/>
            <person name="Wang X.J."/>
            <person name="Zhu J.G."/>
            <person name="Ruan X.D."/>
            <person name="Zhao L."/>
            <person name="Wei J.T."/>
            <person name="Ye R.Z."/>
            <person name="Que T.C."/>
            <person name="Du C.H."/>
            <person name="Zhou Y.H."/>
            <person name="Cheng J.X."/>
            <person name="Dai P.F."/>
            <person name="Guo W.B."/>
            <person name="Han X.H."/>
            <person name="Huang E.J."/>
            <person name="Li L.F."/>
            <person name="Wei W."/>
            <person name="Gao Y.C."/>
            <person name="Liu J.Z."/>
            <person name="Shao H.Z."/>
            <person name="Wang X."/>
            <person name="Wang C.C."/>
            <person name="Yang T.C."/>
            <person name="Huo Q.B."/>
            <person name="Li W."/>
            <person name="Chen H.Y."/>
            <person name="Chen S.E."/>
            <person name="Zhou L.G."/>
            <person name="Ni X.B."/>
            <person name="Tian J.H."/>
            <person name="Sheng Y."/>
            <person name="Liu T."/>
            <person name="Pan Y.S."/>
            <person name="Xia L.Y."/>
            <person name="Li J."/>
            <person name="Zhao F."/>
            <person name="Cao W.C."/>
        </authorList>
    </citation>
    <scope>NUCLEOTIDE SEQUENCE [LARGE SCALE GENOMIC DNA]</scope>
    <source>
        <strain evidence="1">Iper-2018</strain>
    </source>
</reference>
<evidence type="ECO:0000313" key="1">
    <source>
        <dbReference type="EMBL" id="KAG0445189.1"/>
    </source>
</evidence>
<protein>
    <submittedName>
        <fullName evidence="1">Uncharacterized protein</fullName>
    </submittedName>
</protein>
<name>A0AC60R041_IXOPE</name>
<comment type="caution">
    <text evidence="1">The sequence shown here is derived from an EMBL/GenBank/DDBJ whole genome shotgun (WGS) entry which is preliminary data.</text>
</comment>
<organism evidence="1 2">
    <name type="scientific">Ixodes persulcatus</name>
    <name type="common">Taiga tick</name>
    <dbReference type="NCBI Taxonomy" id="34615"/>
    <lineage>
        <taxon>Eukaryota</taxon>
        <taxon>Metazoa</taxon>
        <taxon>Ecdysozoa</taxon>
        <taxon>Arthropoda</taxon>
        <taxon>Chelicerata</taxon>
        <taxon>Arachnida</taxon>
        <taxon>Acari</taxon>
        <taxon>Parasitiformes</taxon>
        <taxon>Ixodida</taxon>
        <taxon>Ixodoidea</taxon>
        <taxon>Ixodidae</taxon>
        <taxon>Ixodinae</taxon>
        <taxon>Ixodes</taxon>
    </lineage>
</organism>
<keyword evidence="2" id="KW-1185">Reference proteome</keyword>
<sequence length="134" mass="14965">MPVRRVLAADGLHPSFEAVALLERHYQQIIMKNDNQEPAGRSDSPPTIRIPDADDIGSRASPNTVHCGTQSTATIPRAPQSPYANLRQTNSSLRGDRTPQRCHPTSIRQKWHPSREPSRPRSAPYRSGAEPRRI</sequence>
<dbReference type="EMBL" id="JABSTQ010000799">
    <property type="protein sequence ID" value="KAG0445189.1"/>
    <property type="molecule type" value="Genomic_DNA"/>
</dbReference>
<dbReference type="Proteomes" id="UP000805193">
    <property type="component" value="Unassembled WGS sequence"/>
</dbReference>
<evidence type="ECO:0000313" key="2">
    <source>
        <dbReference type="Proteomes" id="UP000805193"/>
    </source>
</evidence>
<gene>
    <name evidence="1" type="ORF">HPB47_018727</name>
</gene>
<accession>A0AC60R041</accession>
<proteinExistence type="predicted"/>